<dbReference type="PANTHER" id="PTHR23340:SF0">
    <property type="entry name" value="SURP AND G-PATCH DOMAIN-CONTAINING PROTEIN 1 ISOFORM X1"/>
    <property type="match status" value="1"/>
</dbReference>
<dbReference type="InterPro" id="IPR000061">
    <property type="entry name" value="Surp"/>
</dbReference>
<dbReference type="GO" id="GO:0005654">
    <property type="term" value="C:nucleoplasm"/>
    <property type="evidence" value="ECO:0007669"/>
    <property type="project" value="TreeGrafter"/>
</dbReference>
<dbReference type="GO" id="GO:0006397">
    <property type="term" value="P:mRNA processing"/>
    <property type="evidence" value="ECO:0007669"/>
    <property type="project" value="UniProtKB-KW"/>
</dbReference>
<proteinExistence type="predicted"/>
<evidence type="ECO:0000256" key="2">
    <source>
        <dbReference type="ARBA" id="ARBA00022664"/>
    </source>
</evidence>
<feature type="compositionally biased region" description="Basic and acidic residues" evidence="5">
    <location>
        <begin position="95"/>
        <end position="104"/>
    </location>
</feature>
<feature type="compositionally biased region" description="Basic and acidic residues" evidence="5">
    <location>
        <begin position="112"/>
        <end position="130"/>
    </location>
</feature>
<evidence type="ECO:0000313" key="8">
    <source>
        <dbReference type="Proteomes" id="UP001431783"/>
    </source>
</evidence>
<keyword evidence="8" id="KW-1185">Reference proteome</keyword>
<dbReference type="PANTHER" id="PTHR23340">
    <property type="entry name" value="ARGININE/SERINE RICH SPLICING FACTOR SF4/14"/>
    <property type="match status" value="1"/>
</dbReference>
<evidence type="ECO:0000256" key="5">
    <source>
        <dbReference type="SAM" id="MobiDB-lite"/>
    </source>
</evidence>
<keyword evidence="4" id="KW-0539">Nucleus</keyword>
<evidence type="ECO:0000313" key="7">
    <source>
        <dbReference type="EMBL" id="KAK9884466.1"/>
    </source>
</evidence>
<dbReference type="InterPro" id="IPR040169">
    <property type="entry name" value="SUGP1/2"/>
</dbReference>
<evidence type="ECO:0000256" key="3">
    <source>
        <dbReference type="ARBA" id="ARBA00023187"/>
    </source>
</evidence>
<keyword evidence="2" id="KW-0507">mRNA processing</keyword>
<dbReference type="SMART" id="SM00443">
    <property type="entry name" value="G_patch"/>
    <property type="match status" value="1"/>
</dbReference>
<dbReference type="Pfam" id="PF01805">
    <property type="entry name" value="Surp"/>
    <property type="match status" value="1"/>
</dbReference>
<dbReference type="Proteomes" id="UP001431783">
    <property type="component" value="Unassembled WGS sequence"/>
</dbReference>
<feature type="compositionally biased region" description="Basic and acidic residues" evidence="5">
    <location>
        <begin position="1"/>
        <end position="63"/>
    </location>
</feature>
<dbReference type="Gene3D" id="1.10.10.790">
    <property type="entry name" value="Surp module"/>
    <property type="match status" value="1"/>
</dbReference>
<feature type="region of interest" description="Disordered" evidence="5">
    <location>
        <begin position="1"/>
        <end position="70"/>
    </location>
</feature>
<dbReference type="GO" id="GO:0003723">
    <property type="term" value="F:RNA binding"/>
    <property type="evidence" value="ECO:0007669"/>
    <property type="project" value="InterPro"/>
</dbReference>
<dbReference type="PROSITE" id="PS50174">
    <property type="entry name" value="G_PATCH"/>
    <property type="match status" value="1"/>
</dbReference>
<reference evidence="7 8" key="1">
    <citation type="submission" date="2023-03" db="EMBL/GenBank/DDBJ databases">
        <title>Genome insight into feeding habits of ladybird beetles.</title>
        <authorList>
            <person name="Li H.-S."/>
            <person name="Huang Y.-H."/>
            <person name="Pang H."/>
        </authorList>
    </citation>
    <scope>NUCLEOTIDE SEQUENCE [LARGE SCALE GENOMIC DNA]</scope>
    <source>
        <strain evidence="7">SYSU_2023b</strain>
        <tissue evidence="7">Whole body</tissue>
    </source>
</reference>
<organism evidence="7 8">
    <name type="scientific">Henosepilachna vigintioctopunctata</name>
    <dbReference type="NCBI Taxonomy" id="420089"/>
    <lineage>
        <taxon>Eukaryota</taxon>
        <taxon>Metazoa</taxon>
        <taxon>Ecdysozoa</taxon>
        <taxon>Arthropoda</taxon>
        <taxon>Hexapoda</taxon>
        <taxon>Insecta</taxon>
        <taxon>Pterygota</taxon>
        <taxon>Neoptera</taxon>
        <taxon>Endopterygota</taxon>
        <taxon>Coleoptera</taxon>
        <taxon>Polyphaga</taxon>
        <taxon>Cucujiformia</taxon>
        <taxon>Coccinelloidea</taxon>
        <taxon>Coccinellidae</taxon>
        <taxon>Epilachninae</taxon>
        <taxon>Epilachnini</taxon>
        <taxon>Henosepilachna</taxon>
    </lineage>
</organism>
<dbReference type="AlphaFoldDB" id="A0AAW1UUK2"/>
<name>A0AAW1UUK2_9CUCU</name>
<feature type="region of interest" description="Disordered" evidence="5">
    <location>
        <begin position="95"/>
        <end position="136"/>
    </location>
</feature>
<gene>
    <name evidence="7" type="ORF">WA026_007309</name>
</gene>
<dbReference type="InterPro" id="IPR000467">
    <property type="entry name" value="G_patch_dom"/>
</dbReference>
<dbReference type="GO" id="GO:0008380">
    <property type="term" value="P:RNA splicing"/>
    <property type="evidence" value="ECO:0007669"/>
    <property type="project" value="UniProtKB-KW"/>
</dbReference>
<protein>
    <recommendedName>
        <fullName evidence="6">G-patch domain-containing protein</fullName>
    </recommendedName>
</protein>
<dbReference type="EMBL" id="JARQZJ010000093">
    <property type="protein sequence ID" value="KAK9884466.1"/>
    <property type="molecule type" value="Genomic_DNA"/>
</dbReference>
<evidence type="ECO:0000256" key="4">
    <source>
        <dbReference type="ARBA" id="ARBA00023242"/>
    </source>
</evidence>
<accession>A0AAW1UUK2</accession>
<evidence type="ECO:0000259" key="6">
    <source>
        <dbReference type="PROSITE" id="PS50174"/>
    </source>
</evidence>
<evidence type="ECO:0000256" key="1">
    <source>
        <dbReference type="ARBA" id="ARBA00004123"/>
    </source>
</evidence>
<feature type="region of interest" description="Disordered" evidence="5">
    <location>
        <begin position="628"/>
        <end position="660"/>
    </location>
</feature>
<keyword evidence="3" id="KW-0508">mRNA splicing</keyword>
<feature type="domain" description="G-patch" evidence="6">
    <location>
        <begin position="836"/>
        <end position="883"/>
    </location>
</feature>
<sequence length="917" mass="102725">MSKKEASHQQKMSRNDRFAQMSHQEKIIEQKKREILAKLEAKKESEISGQDDKSKSSSQEDKNNLNIFNNDGSFLSTFKHMKEKRMDSKLKSFKSKDYGEDRGSKLSKWGQKQHDSNKDRSKQRVSRFSDKNSSFEQQKITINTSFNNSINQQNFDYNSQPQEVSIAALGIDGPFQFKNDNGTHSEAQFPLSPQHAPPVQQNEVQVIVSQPLLISMPSSQLPTHNLIMSTSNSINLQPVTIENLSVISNQIPLVPQNNNSAVSCVPTVELGSIPAPNPIQVQNIPQPDPINTLNIPQPAPLQVQNIPTPTSLQLNKIPNPKPMDLMAIPTPGEKNMSDAEYLKSVPPPNKLVPPPNLGEPPMIIPPPPPPNCVSVVNLQQTQTIQPQNVGVQGIPSTQSILVHTIQSVQQPNTQIQQTLQNMTSTLPQNTFTPVISVTLPPGIVPSTALNVSNTIPALMAQPILPPPGMTLNSVQPVNISCPPPLLTLNASNVQLQNPPPGFVGQTPLGNQINQLPPMTIPPPPPPSMPVMNAVNSRNGPDVNEVFPPGTADYEAMASLARMVAQCGPGIQDVVQQRKKQDPSLWFLFHKESAVYRQYLQLVQQFKDEIAFTTSNRNEYKPEDMYEPEAAGEDDIEQNKDTQDSCSGSGQNRRKRKSRWGEKDYDFPAPLVLEPTPTGVTGLALSLNQQPGQVMLSKVTRTDPALLQYARQTFGSINLSEEEWKKAEDHYKINLLYQDMVRKREEVERLQMAGKNKYDYDSDEEVDGGTWEHKLREKEMMATQLWAAELTRQAEGKHHIGDFLPPEEFKRFLEKSNAAKEGRQLNFSDYKEFKIKEDNIGFKMLQKLGWTEGMGLGSEGKGIVDPINKAPSRDMNQGLGMNDGDFNDDDEYESYRKRMMLAYRFRPNPLNNPRRPYY</sequence>
<comment type="subcellular location">
    <subcellularLocation>
        <location evidence="1">Nucleus</location>
    </subcellularLocation>
</comment>
<dbReference type="SUPFAM" id="SSF109905">
    <property type="entry name" value="Surp module (SWAP domain)"/>
    <property type="match status" value="1"/>
</dbReference>
<comment type="caution">
    <text evidence="7">The sequence shown here is derived from an EMBL/GenBank/DDBJ whole genome shotgun (WGS) entry which is preliminary data.</text>
</comment>
<dbReference type="InterPro" id="IPR035967">
    <property type="entry name" value="SWAP/Surp_sf"/>
</dbReference>
<dbReference type="Pfam" id="PF01585">
    <property type="entry name" value="G-patch"/>
    <property type="match status" value="1"/>
</dbReference>